<comment type="function">
    <text evidence="9">Ligand for members of the frizzled family of seven transmembrane receptors.</text>
</comment>
<protein>
    <recommendedName>
        <fullName evidence="9">Protein Wnt</fullName>
    </recommendedName>
</protein>
<dbReference type="InterPro" id="IPR009143">
    <property type="entry name" value="Wnt6"/>
</dbReference>
<dbReference type="GO" id="GO:0005109">
    <property type="term" value="F:frizzled binding"/>
    <property type="evidence" value="ECO:0007669"/>
    <property type="project" value="TreeGrafter"/>
</dbReference>
<dbReference type="PROSITE" id="PS00246">
    <property type="entry name" value="WNT1"/>
    <property type="match status" value="1"/>
</dbReference>
<dbReference type="Gene3D" id="3.30.2460.20">
    <property type="match status" value="1"/>
</dbReference>
<evidence type="ECO:0000256" key="3">
    <source>
        <dbReference type="ARBA" id="ARBA00022473"/>
    </source>
</evidence>
<keyword evidence="5" id="KW-0272">Extracellular matrix</keyword>
<evidence type="ECO:0000313" key="11">
    <source>
        <dbReference type="Proteomes" id="UP000053268"/>
    </source>
</evidence>
<keyword evidence="4" id="KW-0964">Secreted</keyword>
<dbReference type="InterPro" id="IPR018161">
    <property type="entry name" value="Wnt_CS"/>
</dbReference>
<dbReference type="GO" id="GO:0060070">
    <property type="term" value="P:canonical Wnt signaling pathway"/>
    <property type="evidence" value="ECO:0007669"/>
    <property type="project" value="TreeGrafter"/>
</dbReference>
<evidence type="ECO:0000313" key="10">
    <source>
        <dbReference type="EMBL" id="KPI97729.1"/>
    </source>
</evidence>
<dbReference type="InterPro" id="IPR043158">
    <property type="entry name" value="Wnt_C"/>
</dbReference>
<dbReference type="GO" id="GO:0060560">
    <property type="term" value="P:developmental growth involved in morphogenesis"/>
    <property type="evidence" value="ECO:0007669"/>
    <property type="project" value="UniProtKB-ARBA"/>
</dbReference>
<dbReference type="GO" id="GO:0030182">
    <property type="term" value="P:neuron differentiation"/>
    <property type="evidence" value="ECO:0007669"/>
    <property type="project" value="TreeGrafter"/>
</dbReference>
<reference evidence="10 11" key="1">
    <citation type="journal article" date="2015" name="Nat. Commun.">
        <title>Outbred genome sequencing and CRISPR/Cas9 gene editing in butterflies.</title>
        <authorList>
            <person name="Li X."/>
            <person name="Fan D."/>
            <person name="Zhang W."/>
            <person name="Liu G."/>
            <person name="Zhang L."/>
            <person name="Zhao L."/>
            <person name="Fang X."/>
            <person name="Chen L."/>
            <person name="Dong Y."/>
            <person name="Chen Y."/>
            <person name="Ding Y."/>
            <person name="Zhao R."/>
            <person name="Feng M."/>
            <person name="Zhu Y."/>
            <person name="Feng Y."/>
            <person name="Jiang X."/>
            <person name="Zhu D."/>
            <person name="Xiang H."/>
            <person name="Feng X."/>
            <person name="Li S."/>
            <person name="Wang J."/>
            <person name="Zhang G."/>
            <person name="Kronforst M.R."/>
            <person name="Wang W."/>
        </authorList>
    </citation>
    <scope>NUCLEOTIDE SEQUENCE [LARGE SCALE GENOMIC DNA]</scope>
    <source>
        <strain evidence="10">Ya'a_city_454_Px</strain>
        <tissue evidence="10">Whole body</tissue>
    </source>
</reference>
<evidence type="ECO:0000256" key="8">
    <source>
        <dbReference type="ARBA" id="ARBA00023288"/>
    </source>
</evidence>
<dbReference type="InterPro" id="IPR005817">
    <property type="entry name" value="Wnt"/>
</dbReference>
<dbReference type="CDD" id="cd19338">
    <property type="entry name" value="Wnt_Wnt6"/>
    <property type="match status" value="1"/>
</dbReference>
<keyword evidence="11" id="KW-1185">Reference proteome</keyword>
<proteinExistence type="inferred from homology"/>
<evidence type="ECO:0000256" key="5">
    <source>
        <dbReference type="ARBA" id="ARBA00022530"/>
    </source>
</evidence>
<dbReference type="PRINTS" id="PR01349">
    <property type="entry name" value="WNTPROTEIN"/>
</dbReference>
<dbReference type="AlphaFoldDB" id="A0A194PYA3"/>
<sequence>MDDINKDPFPPFKQVECAPRSLLARVPGTQPFTRPLVLAIKTKTRAKREKGATRGCERDTLPHLPEHFLFPLALDRGRRPINVLCFARAHWPLEISYLKLETTDSNKAQGTKQVLRHKNLAVPRAPAQAGNSSLETFTTLQKESCHRLEYLVERQKQLCLLSDRVLQVLQTGAGQAVEECQYQFRHSRWNCSTVANSTDIFGGVLKFKSRESAFVHALSSAALAHAVARACSRGELNECSCDARVRKRTPRHWQWGGCSEDIRYGEMFSRDFVDAKEDKDTDVGLMNLHNNEAGRRAVRSRMQRVCKCHGMSGSCSVRVCWRRLPQLRLVGDALATRYEGASHVKVVERKRGKNMRKLRPLHADMKKPNKTDLVYLEESPDYCEPNDELGILGTRGRTCNRTSAGLDGCRLLCCGRGYQTRVRDHEEKCRCRFVWCCRVHCEICRYKRDHHVCN</sequence>
<keyword evidence="6 9" id="KW-0879">Wnt signaling pathway</keyword>
<gene>
    <name evidence="10" type="ORF">RR46_02404</name>
</gene>
<dbReference type="FunFam" id="3.30.2460.20:FF:000001">
    <property type="entry name" value="Wnt homolog"/>
    <property type="match status" value="1"/>
</dbReference>
<dbReference type="STRING" id="66420.A0A194PYA3"/>
<dbReference type="GO" id="GO:0045165">
    <property type="term" value="P:cell fate commitment"/>
    <property type="evidence" value="ECO:0007669"/>
    <property type="project" value="TreeGrafter"/>
</dbReference>
<keyword evidence="3 9" id="KW-0217">Developmental protein</keyword>
<organism evidence="10 11">
    <name type="scientific">Papilio xuthus</name>
    <name type="common">Asian swallowtail butterfly</name>
    <dbReference type="NCBI Taxonomy" id="66420"/>
    <lineage>
        <taxon>Eukaryota</taxon>
        <taxon>Metazoa</taxon>
        <taxon>Ecdysozoa</taxon>
        <taxon>Arthropoda</taxon>
        <taxon>Hexapoda</taxon>
        <taxon>Insecta</taxon>
        <taxon>Pterygota</taxon>
        <taxon>Neoptera</taxon>
        <taxon>Endopterygota</taxon>
        <taxon>Lepidoptera</taxon>
        <taxon>Glossata</taxon>
        <taxon>Ditrysia</taxon>
        <taxon>Papilionoidea</taxon>
        <taxon>Papilionidae</taxon>
        <taxon>Papilioninae</taxon>
        <taxon>Papilio</taxon>
    </lineage>
</organism>
<comment type="subcellular location">
    <subcellularLocation>
        <location evidence="1 9">Secreted</location>
        <location evidence="1 9">Extracellular space</location>
        <location evidence="1 9">Extracellular matrix</location>
    </subcellularLocation>
</comment>
<dbReference type="GO" id="GO:0000902">
    <property type="term" value="P:cell morphogenesis"/>
    <property type="evidence" value="ECO:0007669"/>
    <property type="project" value="UniProtKB-ARBA"/>
</dbReference>
<keyword evidence="7" id="KW-1015">Disulfide bond</keyword>
<dbReference type="Pfam" id="PF00110">
    <property type="entry name" value="wnt"/>
    <property type="match status" value="1"/>
</dbReference>
<evidence type="ECO:0000256" key="2">
    <source>
        <dbReference type="ARBA" id="ARBA00005683"/>
    </source>
</evidence>
<dbReference type="GO" id="GO:0005125">
    <property type="term" value="F:cytokine activity"/>
    <property type="evidence" value="ECO:0007669"/>
    <property type="project" value="TreeGrafter"/>
</dbReference>
<evidence type="ECO:0000256" key="9">
    <source>
        <dbReference type="RuleBase" id="RU003500"/>
    </source>
</evidence>
<dbReference type="EMBL" id="KQ459588">
    <property type="protein sequence ID" value="KPI97729.1"/>
    <property type="molecule type" value="Genomic_DNA"/>
</dbReference>
<evidence type="ECO:0000256" key="6">
    <source>
        <dbReference type="ARBA" id="ARBA00022687"/>
    </source>
</evidence>
<evidence type="ECO:0000256" key="1">
    <source>
        <dbReference type="ARBA" id="ARBA00004498"/>
    </source>
</evidence>
<keyword evidence="8" id="KW-0449">Lipoprotein</keyword>
<dbReference type="GO" id="GO:0005615">
    <property type="term" value="C:extracellular space"/>
    <property type="evidence" value="ECO:0007669"/>
    <property type="project" value="TreeGrafter"/>
</dbReference>
<accession>A0A194PYA3</accession>
<dbReference type="SMART" id="SM00097">
    <property type="entry name" value="WNT1"/>
    <property type="match status" value="1"/>
</dbReference>
<name>A0A194PYA3_PAPXU</name>
<dbReference type="PANTHER" id="PTHR12027">
    <property type="entry name" value="WNT RELATED"/>
    <property type="match status" value="1"/>
</dbReference>
<dbReference type="PANTHER" id="PTHR12027:SF99">
    <property type="entry name" value="PROTEIN WNT"/>
    <property type="match status" value="1"/>
</dbReference>
<comment type="similarity">
    <text evidence="2 9">Belongs to the Wnt family.</text>
</comment>
<dbReference type="GO" id="GO:0007517">
    <property type="term" value="P:muscle organ development"/>
    <property type="evidence" value="ECO:0007669"/>
    <property type="project" value="UniProtKB-ARBA"/>
</dbReference>
<evidence type="ECO:0000256" key="4">
    <source>
        <dbReference type="ARBA" id="ARBA00022525"/>
    </source>
</evidence>
<evidence type="ECO:0000256" key="7">
    <source>
        <dbReference type="ARBA" id="ARBA00023157"/>
    </source>
</evidence>
<dbReference type="Proteomes" id="UP000053268">
    <property type="component" value="Unassembled WGS sequence"/>
</dbReference>